<evidence type="ECO:0000256" key="6">
    <source>
        <dbReference type="ARBA" id="ARBA00022989"/>
    </source>
</evidence>
<evidence type="ECO:0000313" key="10">
    <source>
        <dbReference type="Proteomes" id="UP000529637"/>
    </source>
</evidence>
<evidence type="ECO:0000256" key="4">
    <source>
        <dbReference type="ARBA" id="ARBA00022475"/>
    </source>
</evidence>
<keyword evidence="7 8" id="KW-0472">Membrane</keyword>
<feature type="transmembrane region" description="Helical" evidence="8">
    <location>
        <begin position="6"/>
        <end position="30"/>
    </location>
</feature>
<dbReference type="EMBL" id="JABWMJ010000002">
    <property type="protein sequence ID" value="NUZ05379.1"/>
    <property type="molecule type" value="Genomic_DNA"/>
</dbReference>
<reference evidence="9 10" key="1">
    <citation type="submission" date="2020-06" db="EMBL/GenBank/DDBJ databases">
        <title>Schlegella sp. ID0723 isolated from air conditioner.</title>
        <authorList>
            <person name="Kim D.Y."/>
            <person name="Kim D.-U."/>
        </authorList>
    </citation>
    <scope>NUCLEOTIDE SEQUENCE [LARGE SCALE GENOMIC DNA]</scope>
    <source>
        <strain evidence="9 10">ID0723</strain>
    </source>
</reference>
<protein>
    <recommendedName>
        <fullName evidence="8">Probable membrane transporter protein</fullName>
    </recommendedName>
</protein>
<keyword evidence="10" id="KW-1185">Reference proteome</keyword>
<keyword evidence="3" id="KW-0813">Transport</keyword>
<evidence type="ECO:0000256" key="8">
    <source>
        <dbReference type="RuleBase" id="RU363041"/>
    </source>
</evidence>
<evidence type="ECO:0000256" key="3">
    <source>
        <dbReference type="ARBA" id="ARBA00022448"/>
    </source>
</evidence>
<dbReference type="PANTHER" id="PTHR30269:SF0">
    <property type="entry name" value="MEMBRANE TRANSPORTER PROTEIN YFCA-RELATED"/>
    <property type="match status" value="1"/>
</dbReference>
<comment type="caution">
    <text evidence="9">The sequence shown here is derived from an EMBL/GenBank/DDBJ whole genome shotgun (WGS) entry which is preliminary data.</text>
</comment>
<dbReference type="Proteomes" id="UP000529637">
    <property type="component" value="Unassembled WGS sequence"/>
</dbReference>
<evidence type="ECO:0000256" key="7">
    <source>
        <dbReference type="ARBA" id="ARBA00023136"/>
    </source>
</evidence>
<comment type="similarity">
    <text evidence="2 8">Belongs to the 4-toluene sulfonate uptake permease (TSUP) (TC 2.A.102) family.</text>
</comment>
<keyword evidence="6 8" id="KW-1133">Transmembrane helix</keyword>
<gene>
    <name evidence="9" type="ORF">HQN59_06345</name>
</gene>
<dbReference type="AlphaFoldDB" id="A0A7Y6NLL0"/>
<keyword evidence="5 8" id="KW-0812">Transmembrane</keyword>
<accession>A0A7Y6NLL0</accession>
<feature type="transmembrane region" description="Helical" evidence="8">
    <location>
        <begin position="204"/>
        <end position="225"/>
    </location>
</feature>
<feature type="transmembrane region" description="Helical" evidence="8">
    <location>
        <begin position="138"/>
        <end position="166"/>
    </location>
</feature>
<sequence length="254" mass="26602">MSLELAFATVASLFAGLIDSIVGGGGLILVPALFATFPSAPPATLLGTNKCAGVWGTAMATARFARRVRMPWRTLVPAAGAALLGSFAGAWLVTAIDPGFLRRLLPLVLLAVLIYTLVNKTLGNEHAPLHSGRTQTLVACAIGAAVGWYDGFFGPGAGSFFIFLFVRFLGFDFLNAAASAKVLNVATNLAALTLFAIKGHIWWQVGLTMAIANVIGSLFGAHLALKHGAGFVRIVFVVVVAALIVKTSYDAFLR</sequence>
<dbReference type="GO" id="GO:0005886">
    <property type="term" value="C:plasma membrane"/>
    <property type="evidence" value="ECO:0007669"/>
    <property type="project" value="UniProtKB-SubCell"/>
</dbReference>
<dbReference type="Pfam" id="PF01925">
    <property type="entry name" value="TauE"/>
    <property type="match status" value="1"/>
</dbReference>
<evidence type="ECO:0000256" key="2">
    <source>
        <dbReference type="ARBA" id="ARBA00009142"/>
    </source>
</evidence>
<feature type="transmembrane region" description="Helical" evidence="8">
    <location>
        <begin position="231"/>
        <end position="249"/>
    </location>
</feature>
<dbReference type="InterPro" id="IPR052017">
    <property type="entry name" value="TSUP"/>
</dbReference>
<feature type="transmembrane region" description="Helical" evidence="8">
    <location>
        <begin position="100"/>
        <end position="118"/>
    </location>
</feature>
<dbReference type="InterPro" id="IPR002781">
    <property type="entry name" value="TM_pro_TauE-like"/>
</dbReference>
<dbReference type="PANTHER" id="PTHR30269">
    <property type="entry name" value="TRANSMEMBRANE PROTEIN YFCA"/>
    <property type="match status" value="1"/>
</dbReference>
<comment type="subcellular location">
    <subcellularLocation>
        <location evidence="1 8">Cell membrane</location>
        <topology evidence="1 8">Multi-pass membrane protein</topology>
    </subcellularLocation>
</comment>
<keyword evidence="4 8" id="KW-1003">Cell membrane</keyword>
<feature type="transmembrane region" description="Helical" evidence="8">
    <location>
        <begin position="75"/>
        <end position="94"/>
    </location>
</feature>
<evidence type="ECO:0000313" key="9">
    <source>
        <dbReference type="EMBL" id="NUZ05379.1"/>
    </source>
</evidence>
<evidence type="ECO:0000256" key="1">
    <source>
        <dbReference type="ARBA" id="ARBA00004651"/>
    </source>
</evidence>
<evidence type="ECO:0000256" key="5">
    <source>
        <dbReference type="ARBA" id="ARBA00022692"/>
    </source>
</evidence>
<proteinExistence type="inferred from homology"/>
<organism evidence="9 10">
    <name type="scientific">Piscinibacter koreensis</name>
    <dbReference type="NCBI Taxonomy" id="2742824"/>
    <lineage>
        <taxon>Bacteria</taxon>
        <taxon>Pseudomonadati</taxon>
        <taxon>Pseudomonadota</taxon>
        <taxon>Betaproteobacteria</taxon>
        <taxon>Burkholderiales</taxon>
        <taxon>Sphaerotilaceae</taxon>
        <taxon>Piscinibacter</taxon>
    </lineage>
</organism>
<name>A0A7Y6NLL0_9BURK</name>